<proteinExistence type="predicted"/>
<gene>
    <name evidence="3" type="ORF">L2W38_10485</name>
</gene>
<keyword evidence="4" id="KW-1185">Reference proteome</keyword>
<reference evidence="3 4" key="1">
    <citation type="submission" date="2022-01" db="EMBL/GenBank/DDBJ databases">
        <title>Dethiosulfovibrio faecalis sp. nov., a novel proteolytic, non-sulfur-reducing bacterium isolated from a marine aquaculture solid waste bioreactor.</title>
        <authorList>
            <person name="Grabowski S."/>
            <person name="Apolinario E."/>
            <person name="Schneider N."/>
            <person name="Marshall C.W."/>
            <person name="Sowers K.R."/>
        </authorList>
    </citation>
    <scope>NUCLEOTIDE SEQUENCE [LARGE SCALE GENOMIC DNA]</scope>
    <source>
        <strain evidence="3 4">DSM 12537</strain>
    </source>
</reference>
<feature type="compositionally biased region" description="Basic and acidic residues" evidence="1">
    <location>
        <begin position="1"/>
        <end position="13"/>
    </location>
</feature>
<dbReference type="EMBL" id="JAKGUD010000012">
    <property type="protein sequence ID" value="MCF4143238.1"/>
    <property type="molecule type" value="Genomic_DNA"/>
</dbReference>
<keyword evidence="2" id="KW-0812">Transmembrane</keyword>
<organism evidence="3 4">
    <name type="scientific">Dethiosulfovibrio marinus</name>
    <dbReference type="NCBI Taxonomy" id="133532"/>
    <lineage>
        <taxon>Bacteria</taxon>
        <taxon>Thermotogati</taxon>
        <taxon>Synergistota</taxon>
        <taxon>Synergistia</taxon>
        <taxon>Synergistales</taxon>
        <taxon>Dethiosulfovibrionaceae</taxon>
        <taxon>Dethiosulfovibrio</taxon>
    </lineage>
</organism>
<feature type="transmembrane region" description="Helical" evidence="2">
    <location>
        <begin position="57"/>
        <end position="76"/>
    </location>
</feature>
<evidence type="ECO:0000256" key="1">
    <source>
        <dbReference type="SAM" id="MobiDB-lite"/>
    </source>
</evidence>
<comment type="caution">
    <text evidence="3">The sequence shown here is derived from an EMBL/GenBank/DDBJ whole genome shotgun (WGS) entry which is preliminary data.</text>
</comment>
<evidence type="ECO:0000256" key="2">
    <source>
        <dbReference type="SAM" id="Phobius"/>
    </source>
</evidence>
<feature type="region of interest" description="Disordered" evidence="1">
    <location>
        <begin position="1"/>
        <end position="20"/>
    </location>
</feature>
<keyword evidence="2" id="KW-1133">Transmembrane helix</keyword>
<accession>A0ABS9ETY2</accession>
<dbReference type="Proteomes" id="UP001200430">
    <property type="component" value="Unassembled WGS sequence"/>
</dbReference>
<keyword evidence="2" id="KW-0472">Membrane</keyword>
<sequence>MYEDDNIKANKAEEQDEMDVQADEFVTEEEEQDFDSCCCDSDYDSCEEKSESKVKKYGLLIFVVVVFLGLFSGIMLRLDRLEDQTAAARQDAIASQAAVMESAKAMEAQFAEVKATFDNIESRLDVIAKANTGAVEAVEDMKTLYKSTDQLLRETLVARDQLIREIISNLRLP</sequence>
<evidence type="ECO:0000313" key="3">
    <source>
        <dbReference type="EMBL" id="MCF4143238.1"/>
    </source>
</evidence>
<name>A0ABS9ETY2_9BACT</name>
<dbReference type="RefSeq" id="WP_236099940.1">
    <property type="nucleotide sequence ID" value="NZ_JAKGUD010000012.1"/>
</dbReference>
<protein>
    <submittedName>
        <fullName evidence="3">Uncharacterized protein</fullName>
    </submittedName>
</protein>
<evidence type="ECO:0000313" key="4">
    <source>
        <dbReference type="Proteomes" id="UP001200430"/>
    </source>
</evidence>